<dbReference type="STRING" id="402881.Plav_1344"/>
<dbReference type="AlphaFoldDB" id="A7HST1"/>
<evidence type="ECO:0000256" key="4">
    <source>
        <dbReference type="PROSITE-ProRule" id="PRU00335"/>
    </source>
</evidence>
<protein>
    <submittedName>
        <fullName evidence="6">Transcriptional regulator, TetR family</fullName>
    </submittedName>
</protein>
<dbReference type="InterPro" id="IPR001647">
    <property type="entry name" value="HTH_TetR"/>
</dbReference>
<dbReference type="InterPro" id="IPR050109">
    <property type="entry name" value="HTH-type_TetR-like_transc_reg"/>
</dbReference>
<keyword evidence="7" id="KW-1185">Reference proteome</keyword>
<evidence type="ECO:0000256" key="2">
    <source>
        <dbReference type="ARBA" id="ARBA00023125"/>
    </source>
</evidence>
<dbReference type="Gene3D" id="1.10.357.10">
    <property type="entry name" value="Tetracycline Repressor, domain 2"/>
    <property type="match status" value="1"/>
</dbReference>
<accession>A7HST1</accession>
<dbReference type="Pfam" id="PF00440">
    <property type="entry name" value="TetR_N"/>
    <property type="match status" value="1"/>
</dbReference>
<keyword evidence="2 4" id="KW-0238">DNA-binding</keyword>
<sequence length="208" mass="23549">MTAPDDTHQKIIAAAKRRFMHYGYTKTTMAELAVDCDMSPGNLYRYFAGKLDIAEAICREASMQTAEDLSRILTTPGRTAAERLHDFLFMDLRETFHKLEDDPKIVEMAQIVTAERPEFHNEGLKREREVLCRIIELGNLSGEFQVTDPDFAAEMIQAATLKFSYPQLFTRLPLVKLERELEGVYQLIVAGLQSGAACCDPEKRLITA</sequence>
<name>A7HST1_PARL1</name>
<dbReference type="InterPro" id="IPR009057">
    <property type="entry name" value="Homeodomain-like_sf"/>
</dbReference>
<feature type="DNA-binding region" description="H-T-H motif" evidence="4">
    <location>
        <begin position="28"/>
        <end position="47"/>
    </location>
</feature>
<dbReference type="SUPFAM" id="SSF46689">
    <property type="entry name" value="Homeodomain-like"/>
    <property type="match status" value="1"/>
</dbReference>
<dbReference type="HOGENOM" id="CLU_069356_7_2_5"/>
<dbReference type="PANTHER" id="PTHR30055:SF151">
    <property type="entry name" value="TRANSCRIPTIONAL REGULATORY PROTEIN"/>
    <property type="match status" value="1"/>
</dbReference>
<keyword evidence="1" id="KW-0805">Transcription regulation</keyword>
<dbReference type="eggNOG" id="COG1309">
    <property type="taxonomic scope" value="Bacteria"/>
</dbReference>
<evidence type="ECO:0000259" key="5">
    <source>
        <dbReference type="PROSITE" id="PS50977"/>
    </source>
</evidence>
<evidence type="ECO:0000313" key="7">
    <source>
        <dbReference type="Proteomes" id="UP000006377"/>
    </source>
</evidence>
<keyword evidence="3" id="KW-0804">Transcription</keyword>
<dbReference type="PANTHER" id="PTHR30055">
    <property type="entry name" value="HTH-TYPE TRANSCRIPTIONAL REGULATOR RUTR"/>
    <property type="match status" value="1"/>
</dbReference>
<dbReference type="EMBL" id="CP000774">
    <property type="protein sequence ID" value="ABS62964.1"/>
    <property type="molecule type" value="Genomic_DNA"/>
</dbReference>
<dbReference type="Pfam" id="PF17935">
    <property type="entry name" value="TetR_C_27"/>
    <property type="match status" value="1"/>
</dbReference>
<feature type="domain" description="HTH tetR-type" evidence="5">
    <location>
        <begin position="5"/>
        <end position="65"/>
    </location>
</feature>
<evidence type="ECO:0000313" key="6">
    <source>
        <dbReference type="EMBL" id="ABS62964.1"/>
    </source>
</evidence>
<proteinExistence type="predicted"/>
<dbReference type="PROSITE" id="PS50977">
    <property type="entry name" value="HTH_TETR_2"/>
    <property type="match status" value="1"/>
</dbReference>
<organism evidence="6 7">
    <name type="scientific">Parvibaculum lavamentivorans (strain DS-1 / DSM 13023 / NCIMB 13966)</name>
    <dbReference type="NCBI Taxonomy" id="402881"/>
    <lineage>
        <taxon>Bacteria</taxon>
        <taxon>Pseudomonadati</taxon>
        <taxon>Pseudomonadota</taxon>
        <taxon>Alphaproteobacteria</taxon>
        <taxon>Hyphomicrobiales</taxon>
        <taxon>Parvibaculaceae</taxon>
        <taxon>Parvibaculum</taxon>
    </lineage>
</organism>
<reference evidence="6 7" key="1">
    <citation type="journal article" date="2011" name="Stand. Genomic Sci.">
        <title>Complete genome sequence of Parvibaculum lavamentivorans type strain (DS-1(T)).</title>
        <authorList>
            <person name="Schleheck D."/>
            <person name="Weiss M."/>
            <person name="Pitluck S."/>
            <person name="Bruce D."/>
            <person name="Land M.L."/>
            <person name="Han S."/>
            <person name="Saunders E."/>
            <person name="Tapia R."/>
            <person name="Detter C."/>
            <person name="Brettin T."/>
            <person name="Han J."/>
            <person name="Woyke T."/>
            <person name="Goodwin L."/>
            <person name="Pennacchio L."/>
            <person name="Nolan M."/>
            <person name="Cook A.M."/>
            <person name="Kjelleberg S."/>
            <person name="Thomas T."/>
        </authorList>
    </citation>
    <scope>NUCLEOTIDE SEQUENCE [LARGE SCALE GENOMIC DNA]</scope>
    <source>
        <strain evidence="7">DS-1 / DSM 13023 / NCIMB 13966</strain>
    </source>
</reference>
<dbReference type="Proteomes" id="UP000006377">
    <property type="component" value="Chromosome"/>
</dbReference>
<gene>
    <name evidence="6" type="ordered locus">Plav_1344</name>
</gene>
<dbReference type="SUPFAM" id="SSF48498">
    <property type="entry name" value="Tetracyclin repressor-like, C-terminal domain"/>
    <property type="match status" value="1"/>
</dbReference>
<dbReference type="InterPro" id="IPR041478">
    <property type="entry name" value="TetR_C_27"/>
</dbReference>
<dbReference type="RefSeq" id="WP_012110238.1">
    <property type="nucleotide sequence ID" value="NC_009719.1"/>
</dbReference>
<dbReference type="GO" id="GO:0000976">
    <property type="term" value="F:transcription cis-regulatory region binding"/>
    <property type="evidence" value="ECO:0007669"/>
    <property type="project" value="TreeGrafter"/>
</dbReference>
<dbReference type="GO" id="GO:0003700">
    <property type="term" value="F:DNA-binding transcription factor activity"/>
    <property type="evidence" value="ECO:0007669"/>
    <property type="project" value="TreeGrafter"/>
</dbReference>
<evidence type="ECO:0000256" key="3">
    <source>
        <dbReference type="ARBA" id="ARBA00023163"/>
    </source>
</evidence>
<dbReference type="KEGG" id="pla:Plav_1344"/>
<dbReference type="InterPro" id="IPR036271">
    <property type="entry name" value="Tet_transcr_reg_TetR-rel_C_sf"/>
</dbReference>
<evidence type="ECO:0000256" key="1">
    <source>
        <dbReference type="ARBA" id="ARBA00023015"/>
    </source>
</evidence>